<feature type="transmembrane region" description="Helical" evidence="1">
    <location>
        <begin position="12"/>
        <end position="33"/>
    </location>
</feature>
<feature type="transmembrane region" description="Helical" evidence="1">
    <location>
        <begin position="86"/>
        <end position="103"/>
    </location>
</feature>
<protein>
    <recommendedName>
        <fullName evidence="2">Bacterial Pleckstrin homology domain-containing protein</fullName>
    </recommendedName>
</protein>
<evidence type="ECO:0000256" key="1">
    <source>
        <dbReference type="SAM" id="Phobius"/>
    </source>
</evidence>
<gene>
    <name evidence="3" type="ORF">SDC9_32607</name>
</gene>
<feature type="transmembrane region" description="Helical" evidence="1">
    <location>
        <begin position="115"/>
        <end position="136"/>
    </location>
</feature>
<sequence length="244" mass="27910">MNLNDIKLVQHMIFLIIFNIIVAASLLFTGYYIKRNPHDQFTNPKLYKSEFIEQYGIEISKAFKFAGIFVIVFSFVTFLINSEILLFSTSVVVPFGAGIYALIKRKIVTQKTSTFAIIFLTATLILLMSIIPIAYIEPNIIIHKENITISGVYGESIPLDQISHVQLIEATPKIKLRTNGIAIGEIKKGYFSTDTLGNIKLIVHKDKKPFLHIETENKRHIIINFRDPNKTLVIYNSIMQYRKQ</sequence>
<keyword evidence="1" id="KW-0472">Membrane</keyword>
<dbReference type="Pfam" id="PF10882">
    <property type="entry name" value="bPH_5"/>
    <property type="match status" value="1"/>
</dbReference>
<feature type="transmembrane region" description="Helical" evidence="1">
    <location>
        <begin position="62"/>
        <end position="80"/>
    </location>
</feature>
<keyword evidence="1" id="KW-1133">Transmembrane helix</keyword>
<proteinExistence type="predicted"/>
<reference evidence="3" key="1">
    <citation type="submission" date="2019-08" db="EMBL/GenBank/DDBJ databases">
        <authorList>
            <person name="Kucharzyk K."/>
            <person name="Murdoch R.W."/>
            <person name="Higgins S."/>
            <person name="Loffler F."/>
        </authorList>
    </citation>
    <scope>NUCLEOTIDE SEQUENCE</scope>
</reference>
<keyword evidence="1" id="KW-0812">Transmembrane</keyword>
<accession>A0A644V5N6</accession>
<feature type="domain" description="Bacterial Pleckstrin homology" evidence="2">
    <location>
        <begin position="140"/>
        <end position="222"/>
    </location>
</feature>
<organism evidence="3">
    <name type="scientific">bioreactor metagenome</name>
    <dbReference type="NCBI Taxonomy" id="1076179"/>
    <lineage>
        <taxon>unclassified sequences</taxon>
        <taxon>metagenomes</taxon>
        <taxon>ecological metagenomes</taxon>
    </lineage>
</organism>
<name>A0A644V5N6_9ZZZZ</name>
<dbReference type="InterPro" id="IPR027783">
    <property type="entry name" value="Bacterial_PH-related"/>
</dbReference>
<evidence type="ECO:0000259" key="2">
    <source>
        <dbReference type="Pfam" id="PF10882"/>
    </source>
</evidence>
<dbReference type="AlphaFoldDB" id="A0A644V5N6"/>
<evidence type="ECO:0000313" key="3">
    <source>
        <dbReference type="EMBL" id="MPL86624.1"/>
    </source>
</evidence>
<dbReference type="EMBL" id="VSSQ01000224">
    <property type="protein sequence ID" value="MPL86624.1"/>
    <property type="molecule type" value="Genomic_DNA"/>
</dbReference>
<comment type="caution">
    <text evidence="3">The sequence shown here is derived from an EMBL/GenBank/DDBJ whole genome shotgun (WGS) entry which is preliminary data.</text>
</comment>